<dbReference type="InterPro" id="IPR050553">
    <property type="entry name" value="Thioredoxin_ResA/DsbE_sf"/>
</dbReference>
<dbReference type="RefSeq" id="WP_215235852.1">
    <property type="nucleotide sequence ID" value="NZ_CAJRAU010000007.1"/>
</dbReference>
<dbReference type="PANTHER" id="PTHR42852:SF6">
    <property type="entry name" value="THIOL:DISULFIDE INTERCHANGE PROTEIN DSBE"/>
    <property type="match status" value="1"/>
</dbReference>
<keyword evidence="2" id="KW-0201">Cytochrome c-type biogenesis</keyword>
<evidence type="ECO:0000256" key="2">
    <source>
        <dbReference type="ARBA" id="ARBA00022748"/>
    </source>
</evidence>
<feature type="chain" id="PRO_5045514293" evidence="5">
    <location>
        <begin position="20"/>
        <end position="482"/>
    </location>
</feature>
<protein>
    <submittedName>
        <fullName evidence="7">Thiol-disulfide oxidoreductase ResA</fullName>
    </submittedName>
</protein>
<accession>A0ABM8UX25</accession>
<dbReference type="Proteomes" id="UP000679725">
    <property type="component" value="Unassembled WGS sequence"/>
</dbReference>
<proteinExistence type="predicted"/>
<keyword evidence="3" id="KW-1015">Disulfide bond</keyword>
<evidence type="ECO:0000313" key="8">
    <source>
        <dbReference type="Proteomes" id="UP000679725"/>
    </source>
</evidence>
<reference evidence="7 8" key="1">
    <citation type="submission" date="2021-04" db="EMBL/GenBank/DDBJ databases">
        <authorList>
            <person name="Rodrigo-Torres L."/>
            <person name="Arahal R. D."/>
            <person name="Lucena T."/>
        </authorList>
    </citation>
    <scope>NUCLEOTIDE SEQUENCE [LARGE SCALE GENOMIC DNA]</scope>
    <source>
        <strain evidence="7 8">CECT 9623</strain>
    </source>
</reference>
<evidence type="ECO:0000256" key="5">
    <source>
        <dbReference type="SAM" id="SignalP"/>
    </source>
</evidence>
<evidence type="ECO:0000259" key="6">
    <source>
        <dbReference type="PROSITE" id="PS51352"/>
    </source>
</evidence>
<dbReference type="InterPro" id="IPR036249">
    <property type="entry name" value="Thioredoxin-like_sf"/>
</dbReference>
<feature type="signal peptide" evidence="5">
    <location>
        <begin position="1"/>
        <end position="19"/>
    </location>
</feature>
<evidence type="ECO:0000256" key="4">
    <source>
        <dbReference type="ARBA" id="ARBA00023284"/>
    </source>
</evidence>
<comment type="caution">
    <text evidence="7">The sequence shown here is derived from an EMBL/GenBank/DDBJ whole genome shotgun (WGS) entry which is preliminary data.</text>
</comment>
<gene>
    <name evidence="7" type="primary">resA_10</name>
    <name evidence="7" type="ORF">DYBT9623_04593</name>
</gene>
<dbReference type="Pfam" id="PF08534">
    <property type="entry name" value="Redoxin"/>
    <property type="match status" value="1"/>
</dbReference>
<dbReference type="Gene3D" id="3.40.30.10">
    <property type="entry name" value="Glutaredoxin"/>
    <property type="match status" value="1"/>
</dbReference>
<keyword evidence="8" id="KW-1185">Reference proteome</keyword>
<sequence>MKRLLLLFSLHLFSCSQNAEKEDKKKPAEPAVRNAPKDSVITLEIDAKRGDQFFFGYTDPLFNFNMMETPEKLKTDSVFKETIISSSPILLKDIHWKAQNYIYLIPGEKYRITKDSLISNFEIAGNAKRTYELNAFKELKKYAAKQKRLSEFDFTDQARYQKFAKLDFQSRDSVLKSEYEDNVQFLEKYASKNDFSIHQNKMLERNLYYQHKISQFAFNKKSPSQVSAYLSDNKALHDELLPLMSCDSCFFDPEFPYLTKVFAKYYVADPDKVGPEKAYAIYSNTFKGKTRDYLLYNLIKLGGMFNETKPNPALAKRFQNDAQNPLLKEYIKEMYDFLETKKSATGYLVNAGGDNISWKELIKNHRNKVVYVDFWASWCGPCRAEAPAAKSLKKRFAGKDVVFVNISMDENSAAWKKASKKDGIDTPNNFILIQPSKSDLKKQYRISSIPRYFLIDKSGKIVDSNAPRPSDDKLVSEIERLL</sequence>
<dbReference type="EMBL" id="CAJRAU010000007">
    <property type="protein sequence ID" value="CAG5073069.1"/>
    <property type="molecule type" value="Genomic_DNA"/>
</dbReference>
<organism evidence="7 8">
    <name type="scientific">Dyadobacter linearis</name>
    <dbReference type="NCBI Taxonomy" id="2823330"/>
    <lineage>
        <taxon>Bacteria</taxon>
        <taxon>Pseudomonadati</taxon>
        <taxon>Bacteroidota</taxon>
        <taxon>Cytophagia</taxon>
        <taxon>Cytophagales</taxon>
        <taxon>Spirosomataceae</taxon>
        <taxon>Dyadobacter</taxon>
    </lineage>
</organism>
<dbReference type="InterPro" id="IPR013766">
    <property type="entry name" value="Thioredoxin_domain"/>
</dbReference>
<dbReference type="CDD" id="cd02966">
    <property type="entry name" value="TlpA_like_family"/>
    <property type="match status" value="1"/>
</dbReference>
<dbReference type="PANTHER" id="PTHR42852">
    <property type="entry name" value="THIOL:DISULFIDE INTERCHANGE PROTEIN DSBE"/>
    <property type="match status" value="1"/>
</dbReference>
<evidence type="ECO:0000256" key="3">
    <source>
        <dbReference type="ARBA" id="ARBA00023157"/>
    </source>
</evidence>
<keyword evidence="4" id="KW-0676">Redox-active center</keyword>
<evidence type="ECO:0000313" key="7">
    <source>
        <dbReference type="EMBL" id="CAG5073069.1"/>
    </source>
</evidence>
<name>A0ABM8UX25_9BACT</name>
<feature type="domain" description="Thioredoxin" evidence="6">
    <location>
        <begin position="337"/>
        <end position="482"/>
    </location>
</feature>
<keyword evidence="5" id="KW-0732">Signal</keyword>
<dbReference type="SUPFAM" id="SSF52833">
    <property type="entry name" value="Thioredoxin-like"/>
    <property type="match status" value="1"/>
</dbReference>
<evidence type="ECO:0000256" key="1">
    <source>
        <dbReference type="ARBA" id="ARBA00004196"/>
    </source>
</evidence>
<dbReference type="InterPro" id="IPR013740">
    <property type="entry name" value="Redoxin"/>
</dbReference>
<comment type="subcellular location">
    <subcellularLocation>
        <location evidence="1">Cell envelope</location>
    </subcellularLocation>
</comment>
<dbReference type="PROSITE" id="PS51352">
    <property type="entry name" value="THIOREDOXIN_2"/>
    <property type="match status" value="1"/>
</dbReference>